<evidence type="ECO:0000259" key="2">
    <source>
        <dbReference type="Pfam" id="PF02872"/>
    </source>
</evidence>
<evidence type="ECO:0000313" key="4">
    <source>
        <dbReference type="EMBL" id="XCF16262.1"/>
    </source>
</evidence>
<dbReference type="GeneID" id="91110199"/>
<dbReference type="GO" id="GO:0030115">
    <property type="term" value="C:S-layer"/>
    <property type="evidence" value="ECO:0007669"/>
    <property type="project" value="UniProtKB-SubCell"/>
</dbReference>
<organism evidence="4">
    <name type="scientific">Halobacterium sp. NMX12-1</name>
    <dbReference type="NCBI Taxonomy" id="3166650"/>
    <lineage>
        <taxon>Archaea</taxon>
        <taxon>Methanobacteriati</taxon>
        <taxon>Methanobacteriota</taxon>
        <taxon>Stenosarchaea group</taxon>
        <taxon>Halobacteria</taxon>
        <taxon>Halobacteriales</taxon>
        <taxon>Halobacteriaceae</taxon>
        <taxon>Halobacterium</taxon>
    </lineage>
</organism>
<evidence type="ECO:0000259" key="3">
    <source>
        <dbReference type="Pfam" id="PF18204"/>
    </source>
</evidence>
<dbReference type="InterPro" id="IPR029052">
    <property type="entry name" value="Metallo-depent_PP-like"/>
</dbReference>
<gene>
    <name evidence="4" type="ORF">ABSL23_13585</name>
</gene>
<dbReference type="InterPro" id="IPR006179">
    <property type="entry name" value="5_nucleotidase/apyrase"/>
</dbReference>
<dbReference type="GO" id="GO:0009166">
    <property type="term" value="P:nucleotide catabolic process"/>
    <property type="evidence" value="ECO:0007669"/>
    <property type="project" value="InterPro"/>
</dbReference>
<sequence>MGRVHTALVVCVLLVAATAPAAAAPTDASTAAADAPAVGGVDAEANATQDNGTTVTILSYNDIQTAIAQNGTMPRLATLVEQRRAAHDNPTVLFGAGDEVSPHSLSPISQWRTPVDVLNELDPDAEGIGNHDLDFGFDAVENFSDASEFPWLLANVVDSETGEHVPGTEPYTVVEKDGVRVGVMGLVDEKIKSKTAVDFAEQGYELQNYSEVGSEYATQLKEEENADVVVALGHFGVPVAEQFANSTENVDAVLVGDDEIEYPPQATDGVVISEAAGRAAFLGELNLTVQGGEVTDWNGRLIPTTENVTKDENVSEVIETARGEQLSQVAGQTDVQLDARFSSNYHDETNFGNLITDAFRWKSGADVAITNAGGIRSDAQYGPGNLTAGDVFSVLPFNNHLVTVELTGAQLEQVLQSQVVTAESDTGQQYDAEAQLQVSGVTYEWLGHERTDDQIRSTYVNGEPLEPEATYTVTVNSYMAGWDGSPLANVTRTNVDYTMYGEVVYNYVESQGSVSPEGEDRIRRIDYETDAGSVELDGEGDVSVSFDAPTADNATSVEADSLYALNSRNERVNATDASVEDGTVTATFADADLRTLAESGDVEVYGHYSIEGNERPYFESSVLNAEVNANVAQQTTATATATATTEAATTAATTASDETGGTSPGFGAGAALLAVLAAALLATRRH</sequence>
<keyword evidence="4" id="KW-0378">Hydrolase</keyword>
<dbReference type="AlphaFoldDB" id="A0AAU8CC29"/>
<dbReference type="SUPFAM" id="SSF56300">
    <property type="entry name" value="Metallo-dependent phosphatases"/>
    <property type="match status" value="1"/>
</dbReference>
<dbReference type="SUPFAM" id="SSF55816">
    <property type="entry name" value="5'-nucleotidase (syn. UDP-sugar hydrolase), C-terminal domain"/>
    <property type="match status" value="1"/>
</dbReference>
<feature type="domain" description="PGF-CTERM archaeal protein-sorting signal" evidence="3">
    <location>
        <begin position="664"/>
        <end position="685"/>
    </location>
</feature>
<dbReference type="EMBL" id="CP159204">
    <property type="protein sequence ID" value="XCF16262.1"/>
    <property type="molecule type" value="Genomic_DNA"/>
</dbReference>
<dbReference type="InterPro" id="IPR008334">
    <property type="entry name" value="5'-Nucleotdase_C"/>
</dbReference>
<proteinExistence type="predicted"/>
<dbReference type="RefSeq" id="WP_353634128.1">
    <property type="nucleotide sequence ID" value="NZ_CP159204.1"/>
</dbReference>
<dbReference type="Pfam" id="PF18204">
    <property type="entry name" value="PGF-CTERM"/>
    <property type="match status" value="1"/>
</dbReference>
<dbReference type="Pfam" id="PF02872">
    <property type="entry name" value="5_nucleotid_C"/>
    <property type="match status" value="1"/>
</dbReference>
<dbReference type="GO" id="GO:0005886">
    <property type="term" value="C:plasma membrane"/>
    <property type="evidence" value="ECO:0007669"/>
    <property type="project" value="UniProtKB-SubCell"/>
</dbReference>
<dbReference type="Gene3D" id="3.90.780.10">
    <property type="entry name" value="5'-Nucleotidase, C-terminal domain"/>
    <property type="match status" value="1"/>
</dbReference>
<dbReference type="PANTHER" id="PTHR11575">
    <property type="entry name" value="5'-NUCLEOTIDASE-RELATED"/>
    <property type="match status" value="1"/>
</dbReference>
<dbReference type="Gene3D" id="3.60.21.10">
    <property type="match status" value="1"/>
</dbReference>
<evidence type="ECO:0000256" key="1">
    <source>
        <dbReference type="ARBA" id="ARBA00022729"/>
    </source>
</evidence>
<dbReference type="KEGG" id="hanx:ABSL23_13585"/>
<dbReference type="NCBIfam" id="TIGR04126">
    <property type="entry name" value="PGF_CTERM"/>
    <property type="match status" value="1"/>
</dbReference>
<keyword evidence="1" id="KW-0732">Signal</keyword>
<dbReference type="PRINTS" id="PR01607">
    <property type="entry name" value="APYRASEFAMLY"/>
</dbReference>
<feature type="domain" description="5'-Nucleotidase C-terminal" evidence="2">
    <location>
        <begin position="329"/>
        <end position="485"/>
    </location>
</feature>
<dbReference type="PANTHER" id="PTHR11575:SF24">
    <property type="entry name" value="5'-NUCLEOTIDASE"/>
    <property type="match status" value="1"/>
</dbReference>
<reference evidence="4" key="1">
    <citation type="submission" date="2024-06" db="EMBL/GenBank/DDBJ databases">
        <title>Genome Sequence of an extremely halophilic archaeon isolated from Permian era halite, Salado Formation, Carlsbad, New Mexico: Halobacterium sp. strain NMX12-1.</title>
        <authorList>
            <person name="Sotoa L."/>
            <person name="DasSarma P."/>
            <person name="Anton B.P."/>
            <person name="Vincze T."/>
            <person name="Verma I."/>
            <person name="Eralp B."/>
            <person name="Powers D.W."/>
            <person name="Dozier B.L."/>
            <person name="Roberts R.J."/>
            <person name="DasSarma S."/>
        </authorList>
    </citation>
    <scope>NUCLEOTIDE SEQUENCE</scope>
    <source>
        <strain evidence="4">NMX12-1</strain>
    </source>
</reference>
<accession>A0AAU8CC29</accession>
<dbReference type="InterPro" id="IPR026371">
    <property type="entry name" value="PGF_CTERM"/>
</dbReference>
<protein>
    <submittedName>
        <fullName evidence="4">Bifunctional UDP-sugar hydrolase/5'-nucleotidase</fullName>
    </submittedName>
</protein>
<dbReference type="InterPro" id="IPR036907">
    <property type="entry name" value="5'-Nucleotdase_C_sf"/>
</dbReference>
<dbReference type="GO" id="GO:0016787">
    <property type="term" value="F:hydrolase activity"/>
    <property type="evidence" value="ECO:0007669"/>
    <property type="project" value="UniProtKB-KW"/>
</dbReference>
<name>A0AAU8CC29_9EURY</name>